<name>A0A1G9KNS6_9ACTN</name>
<reference evidence="5 6" key="1">
    <citation type="submission" date="2016-10" db="EMBL/GenBank/DDBJ databases">
        <authorList>
            <person name="de Groot N.N."/>
        </authorList>
    </citation>
    <scope>NUCLEOTIDE SEQUENCE [LARGE SCALE GENOMIC DNA]</scope>
    <source>
        <strain evidence="5 6">CGMCC 1.9159</strain>
    </source>
</reference>
<dbReference type="Pfam" id="PF01048">
    <property type="entry name" value="PNP_UDP_1"/>
    <property type="match status" value="1"/>
</dbReference>
<dbReference type="PANTHER" id="PTHR43691:SF11">
    <property type="entry name" value="FI09636P-RELATED"/>
    <property type="match status" value="1"/>
</dbReference>
<dbReference type="EC" id="2.4.2.3" evidence="1"/>
<dbReference type="InterPro" id="IPR035994">
    <property type="entry name" value="Nucleoside_phosphorylase_sf"/>
</dbReference>
<dbReference type="SUPFAM" id="SSF53167">
    <property type="entry name" value="Purine and uridine phosphorylases"/>
    <property type="match status" value="1"/>
</dbReference>
<dbReference type="AlphaFoldDB" id="A0A1G9KNS6"/>
<organism evidence="5 6">
    <name type="scientific">Tessaracoccus oleiagri</name>
    <dbReference type="NCBI Taxonomy" id="686624"/>
    <lineage>
        <taxon>Bacteria</taxon>
        <taxon>Bacillati</taxon>
        <taxon>Actinomycetota</taxon>
        <taxon>Actinomycetes</taxon>
        <taxon>Propionibacteriales</taxon>
        <taxon>Propionibacteriaceae</taxon>
        <taxon>Tessaracoccus</taxon>
    </lineage>
</organism>
<accession>A0A1G9KNS6</accession>
<dbReference type="STRING" id="686624.SAMN04488242_1753"/>
<feature type="domain" description="Nucleoside phosphorylase" evidence="4">
    <location>
        <begin position="16"/>
        <end position="231"/>
    </location>
</feature>
<dbReference type="GO" id="GO:0005829">
    <property type="term" value="C:cytosol"/>
    <property type="evidence" value="ECO:0007669"/>
    <property type="project" value="TreeGrafter"/>
</dbReference>
<dbReference type="OrthoDB" id="9782889at2"/>
<dbReference type="PANTHER" id="PTHR43691">
    <property type="entry name" value="URIDINE PHOSPHORYLASE"/>
    <property type="match status" value="1"/>
</dbReference>
<evidence type="ECO:0000313" key="5">
    <source>
        <dbReference type="EMBL" id="SDL51418.1"/>
    </source>
</evidence>
<comment type="catalytic activity">
    <reaction evidence="3">
        <text>uridine + phosphate = alpha-D-ribose 1-phosphate + uracil</text>
        <dbReference type="Rhea" id="RHEA:24388"/>
        <dbReference type="ChEBI" id="CHEBI:16704"/>
        <dbReference type="ChEBI" id="CHEBI:17568"/>
        <dbReference type="ChEBI" id="CHEBI:43474"/>
        <dbReference type="ChEBI" id="CHEBI:57720"/>
        <dbReference type="EC" id="2.4.2.3"/>
    </reaction>
</comment>
<dbReference type="Gene3D" id="3.40.50.1580">
    <property type="entry name" value="Nucleoside phosphorylase domain"/>
    <property type="match status" value="1"/>
</dbReference>
<protein>
    <recommendedName>
        <fullName evidence="2">Uridine phosphorylase</fullName>
        <ecNumber evidence="1">2.4.2.3</ecNumber>
    </recommendedName>
</protein>
<evidence type="ECO:0000259" key="4">
    <source>
        <dbReference type="Pfam" id="PF01048"/>
    </source>
</evidence>
<gene>
    <name evidence="5" type="ORF">SAMN04488242_1753</name>
</gene>
<dbReference type="GO" id="GO:0004731">
    <property type="term" value="F:purine-nucleoside phosphorylase activity"/>
    <property type="evidence" value="ECO:0007669"/>
    <property type="project" value="TreeGrafter"/>
</dbReference>
<sequence>MPTPHIAAEPGQIAELVIMPGDPVRARRIAQQRMADAQLVSEVRGIGAWTGTVDGVPMTVMASGMGVPSMSIYATELYREYGVRRIARVGTCGGIPDHVSVADVIIAVSAHTDSGIATSALPGVTLSLAASFDMLAGAVAQARGAGRRVHVGPVFTSDQFYHPRTDLIPVLEGLGTLGVEMEAAALYFAAAREGRDALACLTVSDHLRDHSADLTSQEREQLYEVALEAAIAGLCA</sequence>
<dbReference type="Proteomes" id="UP000199475">
    <property type="component" value="Unassembled WGS sequence"/>
</dbReference>
<proteinExistence type="predicted"/>
<dbReference type="RefSeq" id="WP_093251119.1">
    <property type="nucleotide sequence ID" value="NZ_FNGP01000003.1"/>
</dbReference>
<dbReference type="GO" id="GO:0006152">
    <property type="term" value="P:purine nucleoside catabolic process"/>
    <property type="evidence" value="ECO:0007669"/>
    <property type="project" value="TreeGrafter"/>
</dbReference>
<keyword evidence="6" id="KW-1185">Reference proteome</keyword>
<evidence type="ECO:0000256" key="1">
    <source>
        <dbReference type="ARBA" id="ARBA00011888"/>
    </source>
</evidence>
<evidence type="ECO:0000313" key="6">
    <source>
        <dbReference type="Proteomes" id="UP000199475"/>
    </source>
</evidence>
<evidence type="ECO:0000256" key="2">
    <source>
        <dbReference type="ARBA" id="ARBA00021980"/>
    </source>
</evidence>
<dbReference type="InterPro" id="IPR000845">
    <property type="entry name" value="Nucleoside_phosphorylase_d"/>
</dbReference>
<dbReference type="EMBL" id="FNGP01000003">
    <property type="protein sequence ID" value="SDL51418.1"/>
    <property type="molecule type" value="Genomic_DNA"/>
</dbReference>
<evidence type="ECO:0000256" key="3">
    <source>
        <dbReference type="ARBA" id="ARBA00048447"/>
    </source>
</evidence>
<dbReference type="NCBIfam" id="NF004489">
    <property type="entry name" value="PRK05819.1"/>
    <property type="match status" value="1"/>
</dbReference>
<dbReference type="GO" id="GO:0004850">
    <property type="term" value="F:uridine phosphorylase activity"/>
    <property type="evidence" value="ECO:0007669"/>
    <property type="project" value="UniProtKB-EC"/>
</dbReference>